<reference evidence="3" key="1">
    <citation type="journal article" date="2019" name="Int. J. Syst. Evol. Microbiol.">
        <title>The Global Catalogue of Microorganisms (GCM) 10K type strain sequencing project: providing services to taxonomists for standard genome sequencing and annotation.</title>
        <authorList>
            <consortium name="The Broad Institute Genomics Platform"/>
            <consortium name="The Broad Institute Genome Sequencing Center for Infectious Disease"/>
            <person name="Wu L."/>
            <person name="Ma J."/>
        </authorList>
    </citation>
    <scope>NUCLEOTIDE SEQUENCE [LARGE SCALE GENOMIC DNA]</scope>
    <source>
        <strain evidence="3">SHR3</strain>
    </source>
</reference>
<name>A0ABW1AQ15_9RHOO</name>
<evidence type="ECO:0000259" key="1">
    <source>
        <dbReference type="Pfam" id="PF01814"/>
    </source>
</evidence>
<dbReference type="Gene3D" id="1.20.120.520">
    <property type="entry name" value="nmb1532 protein domain like"/>
    <property type="match status" value="1"/>
</dbReference>
<evidence type="ECO:0000313" key="2">
    <source>
        <dbReference type="EMBL" id="MFC5769395.1"/>
    </source>
</evidence>
<dbReference type="EMBL" id="JBHSOG010000030">
    <property type="protein sequence ID" value="MFC5769395.1"/>
    <property type="molecule type" value="Genomic_DNA"/>
</dbReference>
<dbReference type="RefSeq" id="WP_096446521.1">
    <property type="nucleotide sequence ID" value="NZ_JBHSOG010000030.1"/>
</dbReference>
<evidence type="ECO:0000313" key="3">
    <source>
        <dbReference type="Proteomes" id="UP001595974"/>
    </source>
</evidence>
<sequence length="151" mass="16989">MTLISTLMTQDHRDCDHEFALAESLVARREWDAAAKAVNAFAGALETHFNAEEQKLFPRFEAVTGMTHGPTEVMRGEHAEMRSIVASLKDALARRDADDFAGEAETLLIMMQQHNMKEENILYPMCDARLSVERDALTEDLGRRIARKTPA</sequence>
<dbReference type="PANTHER" id="PTHR39966:SF3">
    <property type="entry name" value="DUF438 DOMAIN-CONTAINING PROTEIN"/>
    <property type="match status" value="1"/>
</dbReference>
<protein>
    <submittedName>
        <fullName evidence="2">Hemerythrin domain-containing protein</fullName>
    </submittedName>
</protein>
<keyword evidence="3" id="KW-1185">Reference proteome</keyword>
<dbReference type="InterPro" id="IPR012312">
    <property type="entry name" value="Hemerythrin-like"/>
</dbReference>
<dbReference type="PANTHER" id="PTHR39966">
    <property type="entry name" value="BLL2471 PROTEIN-RELATED"/>
    <property type="match status" value="1"/>
</dbReference>
<dbReference type="Pfam" id="PF01814">
    <property type="entry name" value="Hemerythrin"/>
    <property type="match status" value="1"/>
</dbReference>
<gene>
    <name evidence="2" type="ORF">ACFPTN_08415</name>
</gene>
<accession>A0ABW1AQ15</accession>
<feature type="domain" description="Hemerythrin-like" evidence="1">
    <location>
        <begin position="5"/>
        <end position="126"/>
    </location>
</feature>
<comment type="caution">
    <text evidence="2">The sequence shown here is derived from an EMBL/GenBank/DDBJ whole genome shotgun (WGS) entry which is preliminary data.</text>
</comment>
<dbReference type="Proteomes" id="UP001595974">
    <property type="component" value="Unassembled WGS sequence"/>
</dbReference>
<proteinExistence type="predicted"/>
<organism evidence="2 3">
    <name type="scientific">Thauera sinica</name>
    <dbReference type="NCBI Taxonomy" id="2665146"/>
    <lineage>
        <taxon>Bacteria</taxon>
        <taxon>Pseudomonadati</taxon>
        <taxon>Pseudomonadota</taxon>
        <taxon>Betaproteobacteria</taxon>
        <taxon>Rhodocyclales</taxon>
        <taxon>Zoogloeaceae</taxon>
        <taxon>Thauera</taxon>
    </lineage>
</organism>